<protein>
    <recommendedName>
        <fullName evidence="6">Tail fiber protein</fullName>
    </recommendedName>
</protein>
<evidence type="ECO:0000313" key="5">
    <source>
        <dbReference type="Proteomes" id="UP001549164"/>
    </source>
</evidence>
<dbReference type="Proteomes" id="UP001549164">
    <property type="component" value="Unassembled WGS sequence"/>
</dbReference>
<dbReference type="InterPro" id="IPR048390">
    <property type="entry name" value="Gp34_trimer"/>
</dbReference>
<evidence type="ECO:0000259" key="3">
    <source>
        <dbReference type="Pfam" id="PF21446"/>
    </source>
</evidence>
<sequence length="506" mass="54871">MALSYVQYQGDGNTRSFSIPFTFLQKEHIEVRVSLDVVPYEWDDPHTIRLTPAPSQGAVIEIRRITPRDNAMVDFTDGSVMVESDMDLAFTQVFYIVQEAIDIAGGTLELLPDGSYGAGGRRIANLGNALDARDAITKEYHDGTFLPQMTDLLNSTIASANSANKAGSGALGALEAANSARDLALQYRNSADRFKDRSVEAEEAAAHSAAEAADSKAEAKTARDSASGHRLNAQNARAAAEEARDTALGYRDTTKGYRDEALAHRDAAAESASNAAVFDPSTFYTKPQADGRFATESDSVARYNSANTNANSRLSKGGDTVTGEIKASNDRNFRMMNGSRGVFWHLNADDLYLMITDPGDQHGSWNGTRALRVRLSDGFVWLDRAQSNTNFGVGGAMVHTDGNIRGSRWESWGNSYAFDAISNRIEDRSFWRTQDYIANSGSGEVGTLGFFYCWRALNPGNLVAGGDIQWASGQGNPYSNPAGTWRCLGLIHTNRGQGSTLFARVS</sequence>
<comment type="caution">
    <text evidence="4">The sequence shown here is derived from an EMBL/GenBank/DDBJ whole genome shotgun (WGS) entry which is preliminary data.</text>
</comment>
<dbReference type="Pfam" id="PF03906">
    <property type="entry name" value="Phage_T7_tail"/>
    <property type="match status" value="1"/>
</dbReference>
<feature type="compositionally biased region" description="Basic and acidic residues" evidence="1">
    <location>
        <begin position="213"/>
        <end position="227"/>
    </location>
</feature>
<organism evidence="4 5">
    <name type="scientific">Martelella mangrovi</name>
    <dbReference type="NCBI Taxonomy" id="1397477"/>
    <lineage>
        <taxon>Bacteria</taxon>
        <taxon>Pseudomonadati</taxon>
        <taxon>Pseudomonadota</taxon>
        <taxon>Alphaproteobacteria</taxon>
        <taxon>Hyphomicrobiales</taxon>
        <taxon>Aurantimonadaceae</taxon>
        <taxon>Martelella</taxon>
    </lineage>
</organism>
<dbReference type="InterPro" id="IPR005604">
    <property type="entry name" value="Phage_T7_tail_fibre-like_N"/>
</dbReference>
<evidence type="ECO:0000256" key="1">
    <source>
        <dbReference type="SAM" id="MobiDB-lite"/>
    </source>
</evidence>
<proteinExistence type="predicted"/>
<dbReference type="RefSeq" id="WP_354434969.1">
    <property type="nucleotide sequence ID" value="NZ_JBEPLY010000011.1"/>
</dbReference>
<accession>A0ABV2IE08</accession>
<keyword evidence="5" id="KW-1185">Reference proteome</keyword>
<dbReference type="EMBL" id="JBEPLY010000011">
    <property type="protein sequence ID" value="MET3601118.1"/>
    <property type="molecule type" value="Genomic_DNA"/>
</dbReference>
<evidence type="ECO:0008006" key="6">
    <source>
        <dbReference type="Google" id="ProtNLM"/>
    </source>
</evidence>
<feature type="domain" description="Long-tail fiber proximal subunit trimerization" evidence="3">
    <location>
        <begin position="314"/>
        <end position="372"/>
    </location>
</feature>
<feature type="domain" description="Bacteriophage T7 tail fibre protein-like N-terminal" evidence="2">
    <location>
        <begin position="3"/>
        <end position="117"/>
    </location>
</feature>
<feature type="region of interest" description="Disordered" evidence="1">
    <location>
        <begin position="198"/>
        <end position="244"/>
    </location>
</feature>
<name>A0ABV2IE08_9HYPH</name>
<evidence type="ECO:0000313" key="4">
    <source>
        <dbReference type="EMBL" id="MET3601118.1"/>
    </source>
</evidence>
<gene>
    <name evidence="4" type="ORF">ABID12_003069</name>
</gene>
<dbReference type="Pfam" id="PF21446">
    <property type="entry name" value="Gp34_trimer"/>
    <property type="match status" value="1"/>
</dbReference>
<evidence type="ECO:0000259" key="2">
    <source>
        <dbReference type="Pfam" id="PF03906"/>
    </source>
</evidence>
<reference evidence="4 5" key="1">
    <citation type="submission" date="2024-06" db="EMBL/GenBank/DDBJ databases">
        <title>Genomic Encyclopedia of Type Strains, Phase IV (KMG-IV): sequencing the most valuable type-strain genomes for metagenomic binning, comparative biology and taxonomic classification.</title>
        <authorList>
            <person name="Goeker M."/>
        </authorList>
    </citation>
    <scope>NUCLEOTIDE SEQUENCE [LARGE SCALE GENOMIC DNA]</scope>
    <source>
        <strain evidence="4 5">DSM 28102</strain>
    </source>
</reference>